<dbReference type="PANTHER" id="PTHR23024">
    <property type="entry name" value="ARYLACETAMIDE DEACETYLASE"/>
    <property type="match status" value="1"/>
</dbReference>
<dbReference type="Pfam" id="PF07859">
    <property type="entry name" value="Abhydrolase_3"/>
    <property type="match status" value="1"/>
</dbReference>
<sequence>MELVLSKSWLDIEQAHGQRPQFAGDALAMREQYKGFANQINASHKRSANLNIGDISITEYLAARIYTPATCDECPLPVGVYFHGGGWCCGDIDTEDGFCQSVAESLPCIIISVGYRRAPEHKSPVQLQDVLEGWTWAWKNASTFNGDPARYFAIGQSAGGHLALALTNKLVTLGRKAEIRGVAALAPITTHPAHVPSKYVDKYQSFNDFAEAPLNTAHSMKTFFDSVGASPEDPDFFIINSEHISDFPATYIVVCDIDPIRDDGLMMHNALNQAGRLCNPLCYTEIVENHPMHTCLLFACLLVCYRLSICLDGFNRVYKPLDF</sequence>
<dbReference type="EMBL" id="LHQQ01000163">
    <property type="protein sequence ID" value="KOS40446.1"/>
    <property type="molecule type" value="Genomic_DNA"/>
</dbReference>
<dbReference type="Proteomes" id="UP000037696">
    <property type="component" value="Unassembled WGS sequence"/>
</dbReference>
<dbReference type="InterPro" id="IPR050466">
    <property type="entry name" value="Carboxylest/Gibb_receptor"/>
</dbReference>
<dbReference type="GO" id="GO:0072330">
    <property type="term" value="P:monocarboxylic acid biosynthetic process"/>
    <property type="evidence" value="ECO:0007669"/>
    <property type="project" value="UniProtKB-ARBA"/>
</dbReference>
<organism evidence="2 3">
    <name type="scientific">Penicillium nordicum</name>
    <dbReference type="NCBI Taxonomy" id="229535"/>
    <lineage>
        <taxon>Eukaryota</taxon>
        <taxon>Fungi</taxon>
        <taxon>Dikarya</taxon>
        <taxon>Ascomycota</taxon>
        <taxon>Pezizomycotina</taxon>
        <taxon>Eurotiomycetes</taxon>
        <taxon>Eurotiomycetidae</taxon>
        <taxon>Eurotiales</taxon>
        <taxon>Aspergillaceae</taxon>
        <taxon>Penicillium</taxon>
    </lineage>
</organism>
<evidence type="ECO:0000313" key="3">
    <source>
        <dbReference type="Proteomes" id="UP000037696"/>
    </source>
</evidence>
<proteinExistence type="predicted"/>
<comment type="caution">
    <text evidence="2">The sequence shown here is derived from an EMBL/GenBank/DDBJ whole genome shotgun (WGS) entry which is preliminary data.</text>
</comment>
<dbReference type="AlphaFoldDB" id="A0A0M8NVX8"/>
<accession>A0A0M8NVX8</accession>
<gene>
    <name evidence="2" type="ORF">ACN38_g8706</name>
</gene>
<dbReference type="PANTHER" id="PTHR23024:SF166">
    <property type="entry name" value="ALPHA_BETA HYDROLASE FOLD-3 DOMAIN-CONTAINING PROTEIN-RELATED"/>
    <property type="match status" value="1"/>
</dbReference>
<dbReference type="InterPro" id="IPR013094">
    <property type="entry name" value="AB_hydrolase_3"/>
</dbReference>
<dbReference type="Gene3D" id="3.40.50.1820">
    <property type="entry name" value="alpha/beta hydrolase"/>
    <property type="match status" value="1"/>
</dbReference>
<dbReference type="SUPFAM" id="SSF53474">
    <property type="entry name" value="alpha/beta-Hydrolases"/>
    <property type="match status" value="1"/>
</dbReference>
<dbReference type="GO" id="GO:0017000">
    <property type="term" value="P:antibiotic biosynthetic process"/>
    <property type="evidence" value="ECO:0007669"/>
    <property type="project" value="UniProtKB-ARBA"/>
</dbReference>
<dbReference type="OrthoDB" id="408631at2759"/>
<dbReference type="STRING" id="229535.A0A0M8NVX8"/>
<reference evidence="2 3" key="1">
    <citation type="submission" date="2015-08" db="EMBL/GenBank/DDBJ databases">
        <title>Genome sequencing of Penicillium nordicum.</title>
        <authorList>
            <person name="Nguyen H.D."/>
            <person name="Seifert K.A."/>
        </authorList>
    </citation>
    <scope>NUCLEOTIDE SEQUENCE [LARGE SCALE GENOMIC DNA]</scope>
    <source>
        <strain evidence="2 3">DAOMC 185683</strain>
    </source>
</reference>
<evidence type="ECO:0000259" key="1">
    <source>
        <dbReference type="Pfam" id="PF07859"/>
    </source>
</evidence>
<protein>
    <recommendedName>
        <fullName evidence="1">Alpha/beta hydrolase fold-3 domain-containing protein</fullName>
    </recommendedName>
</protein>
<dbReference type="GO" id="GO:0016787">
    <property type="term" value="F:hydrolase activity"/>
    <property type="evidence" value="ECO:0007669"/>
    <property type="project" value="InterPro"/>
</dbReference>
<feature type="domain" description="Alpha/beta hydrolase fold-3" evidence="1">
    <location>
        <begin position="80"/>
        <end position="283"/>
    </location>
</feature>
<keyword evidence="3" id="KW-1185">Reference proteome</keyword>
<evidence type="ECO:0000313" key="2">
    <source>
        <dbReference type="EMBL" id="KOS40446.1"/>
    </source>
</evidence>
<name>A0A0M8NVX8_9EURO</name>
<dbReference type="InterPro" id="IPR029058">
    <property type="entry name" value="AB_hydrolase_fold"/>
</dbReference>